<evidence type="ECO:0000313" key="3">
    <source>
        <dbReference type="Proteomes" id="UP000306196"/>
    </source>
</evidence>
<dbReference type="Gene3D" id="1.25.10.10">
    <property type="entry name" value="Leucine-rich Repeat Variant"/>
    <property type="match status" value="1"/>
</dbReference>
<dbReference type="InterPro" id="IPR049050">
    <property type="entry name" value="nSTAND3"/>
</dbReference>
<dbReference type="EMBL" id="VAUV01000005">
    <property type="protein sequence ID" value="TLD71336.1"/>
    <property type="molecule type" value="Genomic_DNA"/>
</dbReference>
<sequence length="1367" mass="153828">MSTDQTAPDCVGQPSFIGFEYQILVTVWVALEFIVVRGATKIMVEPPSHEDVAAESDNKKLATTVSVKNFQIQIKLLSNDVWSSAAFMKLIEKKVKKGKSGPEPRIRALEYMEADSTKHYLLITTADVAPELRCHLVREIGDNSRVGDLNPLGIDPSIARRVGIFASETASNVRNRIELFLQKHCHVPGGEIEGCISTLETAVRERLAGRKSTIFARDELECLLSVSRGKLLCGVKPTYPENLDSIRRRLSIDNVVVLIGPPGTGKTTIARMLVDEFRLADPPAKLHTIREPEHLKIVHETINAPNSHVYFVEDPWGQGKLDYKARFFTTELAPLLNRARGGKTFIVTSRLAPYREAIEDRTDYLKWEIVIDEKSYSSAAYRELYERQLGDWGKSARLRAMGVIGAALKYLETPYSVVFFCGELKKDAHKNWVNEHQAIELARKSNIQVFGKRLKERIIDVGRSEIVSAIAIWAQLTANGDFISAQDAKQLRRCLKDGKLSDVPDVELFFNYLTTSRWLQEREGGFVVTPSVMEALKSLSTTRRADFEDTMIALIRSWSAQQEFYSILLCLREAKWDDPLIASDAAQPFDSYLVSLAVKAEPRNFIWAFRELADYSTTNHPAAELARFLRIEHRKTGDWFNPPMWTRPSPSAESVKQIGVNPDCIICAKKFVTVHLTDGIARNIHGFLYPREELLAFLKQFDWPLIEWFQAALADVLEDPRESTSYLFKCMLDLAPAEIDGLIVEAAIALRACDSDQDHSPDEYWRWYFEGETDAWQEPTDMEDETSYYVCKSLAAGVDRKCEEQGHTWIIGHTYEAELFNAWSSLIDRETNLAARQAFVKLCEKYSQTEAAAGVVLKTPDSSFFGWAVRTLLSPNFKIDRSAKWALLTIVKCRDFLGFLRSESGHRFVSAVALLGFLALQKHERHGDEEAPTSEKADPFFSFETLASHIVESQKKSLIACSKQIGLEFAIAESEVDLEFLALLAKEWPEIPAIYALEAIAENGGILYPLIERFLHSEDSMIRVRAWVLCKSRRRHLLEALKDTHYGCRKVALDRLSTAPSPVELNAIMELVNDPSAYVRERLANQVGENGLREGIPALVKLLSDKRDYADRQENGEERIFSVARKACDSLQKLSPLEKETLGLLRSFLEGCESSSTDPVVHVKIFEILERHPSSDNTEFCSRYIDSIWLGSKWNTLGGIVIVQSCLSAVCTHLSQEPGLARSVDFSKLIQFAHWKNDESGIVAFSLAALALAYEDDSVDLSSVLAMDSFSAQRGRLLCSFSKKLRTERPSDLKKYLSDEYSFLSFLQWVDNSAGKAFSDFSAAHPAFCPWLDSLDNGNDLDKILCAATKNLILSVESPVSKVLSSL</sequence>
<name>A0A5R8KGB4_9BACT</name>
<feature type="domain" description="Novel STAND NTPase 3" evidence="1">
    <location>
        <begin position="244"/>
        <end position="383"/>
    </location>
</feature>
<organism evidence="2 3">
    <name type="scientific">Phragmitibacter flavus</name>
    <dbReference type="NCBI Taxonomy" id="2576071"/>
    <lineage>
        <taxon>Bacteria</taxon>
        <taxon>Pseudomonadati</taxon>
        <taxon>Verrucomicrobiota</taxon>
        <taxon>Verrucomicrobiia</taxon>
        <taxon>Verrucomicrobiales</taxon>
        <taxon>Verrucomicrobiaceae</taxon>
        <taxon>Phragmitibacter</taxon>
    </lineage>
</organism>
<reference evidence="2 3" key="1">
    <citation type="submission" date="2019-05" db="EMBL/GenBank/DDBJ databases">
        <title>Verrucobacter flavum gen. nov., sp. nov. a new member of the family Verrucomicrobiaceae.</title>
        <authorList>
            <person name="Szuroczki S."/>
            <person name="Abbaszade G."/>
            <person name="Szabo A."/>
            <person name="Felfoldi T."/>
            <person name="Schumann P."/>
            <person name="Boka K."/>
            <person name="Keki Z."/>
            <person name="Toumi M."/>
            <person name="Toth E."/>
        </authorList>
    </citation>
    <scope>NUCLEOTIDE SEQUENCE [LARGE SCALE GENOMIC DNA]</scope>
    <source>
        <strain evidence="2 3">MG-N-17</strain>
    </source>
</reference>
<dbReference type="InterPro" id="IPR016024">
    <property type="entry name" value="ARM-type_fold"/>
</dbReference>
<keyword evidence="3" id="KW-1185">Reference proteome</keyword>
<comment type="caution">
    <text evidence="2">The sequence shown here is derived from an EMBL/GenBank/DDBJ whole genome shotgun (WGS) entry which is preliminary data.</text>
</comment>
<dbReference type="Gene3D" id="3.40.50.300">
    <property type="entry name" value="P-loop containing nucleotide triphosphate hydrolases"/>
    <property type="match status" value="1"/>
</dbReference>
<dbReference type="Pfam" id="PF20720">
    <property type="entry name" value="nSTAND3"/>
    <property type="match status" value="1"/>
</dbReference>
<dbReference type="OrthoDB" id="6746502at2"/>
<dbReference type="SUPFAM" id="SSF48371">
    <property type="entry name" value="ARM repeat"/>
    <property type="match status" value="1"/>
</dbReference>
<dbReference type="Proteomes" id="UP000306196">
    <property type="component" value="Unassembled WGS sequence"/>
</dbReference>
<dbReference type="InterPro" id="IPR011989">
    <property type="entry name" value="ARM-like"/>
</dbReference>
<evidence type="ECO:0000259" key="1">
    <source>
        <dbReference type="Pfam" id="PF20720"/>
    </source>
</evidence>
<protein>
    <submittedName>
        <fullName evidence="2">AAA family ATPase</fullName>
    </submittedName>
</protein>
<accession>A0A5R8KGB4</accession>
<gene>
    <name evidence="2" type="ORF">FEM03_07335</name>
</gene>
<dbReference type="SUPFAM" id="SSF52540">
    <property type="entry name" value="P-loop containing nucleoside triphosphate hydrolases"/>
    <property type="match status" value="1"/>
</dbReference>
<proteinExistence type="predicted"/>
<dbReference type="InterPro" id="IPR027417">
    <property type="entry name" value="P-loop_NTPase"/>
</dbReference>
<dbReference type="RefSeq" id="WP_138085549.1">
    <property type="nucleotide sequence ID" value="NZ_VAUV01000005.1"/>
</dbReference>
<evidence type="ECO:0000313" key="2">
    <source>
        <dbReference type="EMBL" id="TLD71336.1"/>
    </source>
</evidence>